<feature type="transmembrane region" description="Helical" evidence="1">
    <location>
        <begin position="230"/>
        <end position="247"/>
    </location>
</feature>
<keyword evidence="1" id="KW-0812">Transmembrane</keyword>
<sequence>MNRLIALYKHCWSSWPGSAKWCMRLTFALVMSSLAGHLCFVAGPMFEATTNQAEIELFGITRFILVIPLALFVLYHFFESAKPSPNYTALTMARISIFEFAITIIYYTVMATNAGLVAQNVRSYDLRPVYLPRWYGWTLAIPTLLCMNYRPMLDDRSFMHVVKRTFPQQAASAGYCWAAYMGCVITDAWYGWYLNTLAIVAYLAVVVDTVVLTAERIVYTSQPILKGYSVIIKECVFVIYACVWLMGNWGYASSYACQRFYAVSDVSLKSTMAFLMFFFWANEEADTTQKVADVNKDKTS</sequence>
<comment type="caution">
    <text evidence="2">The sequence shown here is derived from an EMBL/GenBank/DDBJ whole genome shotgun (WGS) entry which is preliminary data.</text>
</comment>
<evidence type="ECO:0000313" key="3">
    <source>
        <dbReference type="Proteomes" id="UP000649617"/>
    </source>
</evidence>
<feature type="transmembrane region" description="Helical" evidence="1">
    <location>
        <begin position="21"/>
        <end position="45"/>
    </location>
</feature>
<dbReference type="SUPFAM" id="SSF81321">
    <property type="entry name" value="Family A G protein-coupled receptor-like"/>
    <property type="match status" value="1"/>
</dbReference>
<accession>A0A812YP19</accession>
<dbReference type="AlphaFoldDB" id="A0A812YP19"/>
<keyword evidence="3" id="KW-1185">Reference proteome</keyword>
<feature type="transmembrane region" description="Helical" evidence="1">
    <location>
        <begin position="90"/>
        <end position="114"/>
    </location>
</feature>
<gene>
    <name evidence="2" type="ORF">SPIL2461_LOCUS23137</name>
</gene>
<reference evidence="2" key="1">
    <citation type="submission" date="2021-02" db="EMBL/GenBank/DDBJ databases">
        <authorList>
            <person name="Dougan E. K."/>
            <person name="Rhodes N."/>
            <person name="Thang M."/>
            <person name="Chan C."/>
        </authorList>
    </citation>
    <scope>NUCLEOTIDE SEQUENCE</scope>
</reference>
<organism evidence="2 3">
    <name type="scientific">Symbiodinium pilosum</name>
    <name type="common">Dinoflagellate</name>
    <dbReference type="NCBI Taxonomy" id="2952"/>
    <lineage>
        <taxon>Eukaryota</taxon>
        <taxon>Sar</taxon>
        <taxon>Alveolata</taxon>
        <taxon>Dinophyceae</taxon>
        <taxon>Suessiales</taxon>
        <taxon>Symbiodiniaceae</taxon>
        <taxon>Symbiodinium</taxon>
    </lineage>
</organism>
<dbReference type="Proteomes" id="UP000649617">
    <property type="component" value="Unassembled WGS sequence"/>
</dbReference>
<dbReference type="EMBL" id="CAJNIZ010047986">
    <property type="protein sequence ID" value="CAE7779587.1"/>
    <property type="molecule type" value="Genomic_DNA"/>
</dbReference>
<name>A0A812YP19_SYMPI</name>
<dbReference type="Gene3D" id="1.20.1070.10">
    <property type="entry name" value="Rhodopsin 7-helix transmembrane proteins"/>
    <property type="match status" value="1"/>
</dbReference>
<feature type="transmembrane region" description="Helical" evidence="1">
    <location>
        <begin position="174"/>
        <end position="193"/>
    </location>
</feature>
<evidence type="ECO:0000256" key="1">
    <source>
        <dbReference type="SAM" id="Phobius"/>
    </source>
</evidence>
<feature type="transmembrane region" description="Helical" evidence="1">
    <location>
        <begin position="57"/>
        <end position="78"/>
    </location>
</feature>
<evidence type="ECO:0000313" key="2">
    <source>
        <dbReference type="EMBL" id="CAE7779587.1"/>
    </source>
</evidence>
<feature type="transmembrane region" description="Helical" evidence="1">
    <location>
        <begin position="259"/>
        <end position="280"/>
    </location>
</feature>
<keyword evidence="1" id="KW-1133">Transmembrane helix</keyword>
<keyword evidence="1" id="KW-0472">Membrane</keyword>
<feature type="transmembrane region" description="Helical" evidence="1">
    <location>
        <begin position="199"/>
        <end position="218"/>
    </location>
</feature>
<feature type="transmembrane region" description="Helical" evidence="1">
    <location>
        <begin position="134"/>
        <end position="153"/>
    </location>
</feature>
<protein>
    <submittedName>
        <fullName evidence="2">Uncharacterized protein</fullName>
    </submittedName>
</protein>
<dbReference type="OrthoDB" id="412965at2759"/>
<proteinExistence type="predicted"/>